<dbReference type="Proteomes" id="UP000011625">
    <property type="component" value="Unassembled WGS sequence"/>
</dbReference>
<keyword evidence="9" id="KW-1185">Reference proteome</keyword>
<dbReference type="EMBL" id="AOME01000056">
    <property type="protein sequence ID" value="EMA52194.1"/>
    <property type="molecule type" value="Genomic_DNA"/>
</dbReference>
<dbReference type="STRING" id="1227456.C450_11501"/>
<evidence type="ECO:0000256" key="2">
    <source>
        <dbReference type="ARBA" id="ARBA00022692"/>
    </source>
</evidence>
<protein>
    <submittedName>
        <fullName evidence="8">RDD domain-containing protein</fullName>
    </submittedName>
</protein>
<comment type="caution">
    <text evidence="8">The sequence shown here is derived from an EMBL/GenBank/DDBJ whole genome shotgun (WGS) entry which is preliminary data.</text>
</comment>
<evidence type="ECO:0000256" key="5">
    <source>
        <dbReference type="SAM" id="MobiDB-lite"/>
    </source>
</evidence>
<organism evidence="8 9">
    <name type="scientific">Halococcus salifodinae DSM 8989</name>
    <dbReference type="NCBI Taxonomy" id="1227456"/>
    <lineage>
        <taxon>Archaea</taxon>
        <taxon>Methanobacteriati</taxon>
        <taxon>Methanobacteriota</taxon>
        <taxon>Stenosarchaea group</taxon>
        <taxon>Halobacteria</taxon>
        <taxon>Halobacteriales</taxon>
        <taxon>Halococcaceae</taxon>
        <taxon>Halococcus</taxon>
    </lineage>
</organism>
<evidence type="ECO:0000256" key="4">
    <source>
        <dbReference type="ARBA" id="ARBA00023136"/>
    </source>
</evidence>
<evidence type="ECO:0000256" key="1">
    <source>
        <dbReference type="ARBA" id="ARBA00004141"/>
    </source>
</evidence>
<evidence type="ECO:0000256" key="6">
    <source>
        <dbReference type="SAM" id="Phobius"/>
    </source>
</evidence>
<keyword evidence="3 6" id="KW-1133">Transmembrane helix</keyword>
<dbReference type="GO" id="GO:0016020">
    <property type="term" value="C:membrane"/>
    <property type="evidence" value="ECO:0007669"/>
    <property type="project" value="UniProtKB-SubCell"/>
</dbReference>
<feature type="domain" description="RDD" evidence="7">
    <location>
        <begin position="16"/>
        <end position="143"/>
    </location>
</feature>
<feature type="compositionally biased region" description="Basic and acidic residues" evidence="5">
    <location>
        <begin position="149"/>
        <end position="162"/>
    </location>
</feature>
<name>M0N4Z7_9EURY</name>
<dbReference type="OrthoDB" id="288430at2157"/>
<reference evidence="8 9" key="1">
    <citation type="journal article" date="2014" name="PLoS Genet.">
        <title>Phylogenetically driven sequencing of extremely halophilic archaea reveals strategies for static and dynamic osmo-response.</title>
        <authorList>
            <person name="Becker E.A."/>
            <person name="Seitzer P.M."/>
            <person name="Tritt A."/>
            <person name="Larsen D."/>
            <person name="Krusor M."/>
            <person name="Yao A.I."/>
            <person name="Wu D."/>
            <person name="Madern D."/>
            <person name="Eisen J.A."/>
            <person name="Darling A.E."/>
            <person name="Facciotti M.T."/>
        </authorList>
    </citation>
    <scope>NUCLEOTIDE SEQUENCE [LARGE SCALE GENOMIC DNA]</scope>
    <source>
        <strain evidence="8 9">DSM 8989</strain>
    </source>
</reference>
<feature type="transmembrane region" description="Helical" evidence="6">
    <location>
        <begin position="54"/>
        <end position="74"/>
    </location>
</feature>
<sequence length="168" mass="18074">MAGYPTPPTRDDTSVVGARIGAQIVDQIITAIMFAIMFFGIVGLGGAMGGNAGAVISAIIFLIGSAAIIFYWFLLEGFWDGYTIGKKLFGIKVVEEDGSPCSLSSSVVRNLLYIIDSLFYFLIGFIAMSATDKRQRIGDRLGNTVVVHETPRNNDRPEDASADRTTAP</sequence>
<accession>M0N4Z7</accession>
<dbReference type="RefSeq" id="WP_005043489.1">
    <property type="nucleotide sequence ID" value="NZ_AOME01000056.1"/>
</dbReference>
<comment type="subcellular location">
    <subcellularLocation>
        <location evidence="1">Membrane</location>
        <topology evidence="1">Multi-pass membrane protein</topology>
    </subcellularLocation>
</comment>
<keyword evidence="4 6" id="KW-0472">Membrane</keyword>
<keyword evidence="2 6" id="KW-0812">Transmembrane</keyword>
<proteinExistence type="predicted"/>
<evidence type="ECO:0000313" key="8">
    <source>
        <dbReference type="EMBL" id="EMA52194.1"/>
    </source>
</evidence>
<dbReference type="AlphaFoldDB" id="M0N4Z7"/>
<dbReference type="Pfam" id="PF06271">
    <property type="entry name" value="RDD"/>
    <property type="match status" value="1"/>
</dbReference>
<feature type="transmembrane region" description="Helical" evidence="6">
    <location>
        <begin position="20"/>
        <end position="42"/>
    </location>
</feature>
<evidence type="ECO:0000259" key="7">
    <source>
        <dbReference type="Pfam" id="PF06271"/>
    </source>
</evidence>
<dbReference type="PANTHER" id="PTHR38480:SF1">
    <property type="entry name" value="SLR0254 PROTEIN"/>
    <property type="match status" value="1"/>
</dbReference>
<gene>
    <name evidence="8" type="ORF">C450_11501</name>
</gene>
<feature type="region of interest" description="Disordered" evidence="5">
    <location>
        <begin position="148"/>
        <end position="168"/>
    </location>
</feature>
<feature type="transmembrane region" description="Helical" evidence="6">
    <location>
        <begin position="111"/>
        <end position="130"/>
    </location>
</feature>
<dbReference type="InterPro" id="IPR010432">
    <property type="entry name" value="RDD"/>
</dbReference>
<evidence type="ECO:0000256" key="3">
    <source>
        <dbReference type="ARBA" id="ARBA00022989"/>
    </source>
</evidence>
<evidence type="ECO:0000313" key="9">
    <source>
        <dbReference type="Proteomes" id="UP000011625"/>
    </source>
</evidence>
<dbReference type="PANTHER" id="PTHR38480">
    <property type="entry name" value="SLR0254 PROTEIN"/>
    <property type="match status" value="1"/>
</dbReference>